<dbReference type="InterPro" id="IPR013783">
    <property type="entry name" value="Ig-like_fold"/>
</dbReference>
<protein>
    <submittedName>
        <fullName evidence="3">Gliding motility-associated C-terminal domain-containing protein</fullName>
    </submittedName>
</protein>
<organism evidence="3 4">
    <name type="scientific">Mucilaginibacter jinjuensis</name>
    <dbReference type="NCBI Taxonomy" id="1176721"/>
    <lineage>
        <taxon>Bacteria</taxon>
        <taxon>Pseudomonadati</taxon>
        <taxon>Bacteroidota</taxon>
        <taxon>Sphingobacteriia</taxon>
        <taxon>Sphingobacteriales</taxon>
        <taxon>Sphingobacteriaceae</taxon>
        <taxon>Mucilaginibacter</taxon>
    </lineage>
</organism>
<dbReference type="SUPFAM" id="SSF48726">
    <property type="entry name" value="Immunoglobulin"/>
    <property type="match status" value="1"/>
</dbReference>
<dbReference type="Gene3D" id="2.60.40.10">
    <property type="entry name" value="Immunoglobulins"/>
    <property type="match status" value="2"/>
</dbReference>
<name>A0ABY7T6K6_9SPHI</name>
<dbReference type="NCBIfam" id="TIGR04131">
    <property type="entry name" value="Bac_Flav_CTERM"/>
    <property type="match status" value="1"/>
</dbReference>
<dbReference type="InterPro" id="IPR001434">
    <property type="entry name" value="OmcB-like_DUF11"/>
</dbReference>
<evidence type="ECO:0000259" key="2">
    <source>
        <dbReference type="Pfam" id="PF01345"/>
    </source>
</evidence>
<keyword evidence="4" id="KW-1185">Reference proteome</keyword>
<sequence length="320" mass="34140">MVNLKVITAFMVLLMLALAGSGVNAAPPPASQTVTITQGQTVTLKATASAGLAFQWLKNGVPISGATSNTYTISTAGTYQVQSVNSSCASDLSDPVIVVIGTKSAEAADMAISLTSVVSSMNLESPVNYTIMIKNNGPSTATGINVQNMLPIEVAFQQVTSPEMGSVVYTDYNKKITWTMDQLLSGQSTSLNYTVKALQYGSITNTASVSATQTDPDLSNNVASNTIQLLGLTIPNVFTPNGDGVNDTFEIPGLNNYTANELTVMNRWGSTVYLKKGYHNEWNGEGLNEGTYFYLLKVQEPGGHWDVYKGYITLLRAKTN</sequence>
<dbReference type="PANTHER" id="PTHR34819:SF3">
    <property type="entry name" value="CELL SURFACE PROTEIN"/>
    <property type="match status" value="1"/>
</dbReference>
<dbReference type="InterPro" id="IPR047589">
    <property type="entry name" value="DUF11_rpt"/>
</dbReference>
<proteinExistence type="predicted"/>
<evidence type="ECO:0000313" key="3">
    <source>
        <dbReference type="EMBL" id="WCT11848.1"/>
    </source>
</evidence>
<dbReference type="RefSeq" id="WP_273630038.1">
    <property type="nucleotide sequence ID" value="NZ_CP117167.1"/>
</dbReference>
<dbReference type="InterPro" id="IPR036179">
    <property type="entry name" value="Ig-like_dom_sf"/>
</dbReference>
<evidence type="ECO:0000256" key="1">
    <source>
        <dbReference type="SAM" id="SignalP"/>
    </source>
</evidence>
<feature type="domain" description="DUF11" evidence="2">
    <location>
        <begin position="109"/>
        <end position="227"/>
    </location>
</feature>
<accession>A0ABY7T6K6</accession>
<dbReference type="InterPro" id="IPR026341">
    <property type="entry name" value="T9SS_type_B"/>
</dbReference>
<dbReference type="PANTHER" id="PTHR34819">
    <property type="entry name" value="LARGE CYSTEINE-RICH PERIPLASMIC PROTEIN OMCB"/>
    <property type="match status" value="1"/>
</dbReference>
<dbReference type="Pfam" id="PF13585">
    <property type="entry name" value="CHU_C"/>
    <property type="match status" value="1"/>
</dbReference>
<gene>
    <name evidence="3" type="ORF">PQO05_24250</name>
</gene>
<dbReference type="Proteomes" id="UP001216139">
    <property type="component" value="Chromosome"/>
</dbReference>
<dbReference type="InterPro" id="IPR051172">
    <property type="entry name" value="Chlamydia_OmcB"/>
</dbReference>
<keyword evidence="1" id="KW-0732">Signal</keyword>
<evidence type="ECO:0000313" key="4">
    <source>
        <dbReference type="Proteomes" id="UP001216139"/>
    </source>
</evidence>
<feature type="signal peptide" evidence="1">
    <location>
        <begin position="1"/>
        <end position="25"/>
    </location>
</feature>
<reference evidence="3 4" key="1">
    <citation type="submission" date="2023-02" db="EMBL/GenBank/DDBJ databases">
        <title>Genome sequence of Mucilaginibacter jinjuensis strain KACC 16571.</title>
        <authorList>
            <person name="Kim S."/>
            <person name="Heo J."/>
            <person name="Kwon S.-W."/>
        </authorList>
    </citation>
    <scope>NUCLEOTIDE SEQUENCE [LARGE SCALE GENOMIC DNA]</scope>
    <source>
        <strain evidence="3 4">KACC 16571</strain>
    </source>
</reference>
<dbReference type="EMBL" id="CP117167">
    <property type="protein sequence ID" value="WCT11848.1"/>
    <property type="molecule type" value="Genomic_DNA"/>
</dbReference>
<feature type="chain" id="PRO_5046408417" evidence="1">
    <location>
        <begin position="26"/>
        <end position="320"/>
    </location>
</feature>
<dbReference type="NCBIfam" id="TIGR01451">
    <property type="entry name" value="B_ant_repeat"/>
    <property type="match status" value="1"/>
</dbReference>
<dbReference type="Pfam" id="PF01345">
    <property type="entry name" value="DUF11"/>
    <property type="match status" value="1"/>
</dbReference>